<keyword evidence="2" id="KW-1185">Reference proteome</keyword>
<dbReference type="Proteomes" id="UP001314170">
    <property type="component" value="Unassembled WGS sequence"/>
</dbReference>
<protein>
    <submittedName>
        <fullName evidence="1">Uncharacterized protein</fullName>
    </submittedName>
</protein>
<evidence type="ECO:0000313" key="1">
    <source>
        <dbReference type="EMBL" id="CAK7339112.1"/>
    </source>
</evidence>
<dbReference type="AlphaFoldDB" id="A0AAV1RS30"/>
<name>A0AAV1RS30_9ROSI</name>
<dbReference type="EMBL" id="CAWUPB010001157">
    <property type="protein sequence ID" value="CAK7339112.1"/>
    <property type="molecule type" value="Genomic_DNA"/>
</dbReference>
<accession>A0AAV1RS30</accession>
<sequence length="143" mass="16122">MEAGPTNWEKTCFVPTKSDAQVVAFRKWLKKYSGGQINWGGKFNRALPPSPPKEQLMDSLLTQFSQVLVTRSELQQLQPCIQVSQCTRGSAAGDFHRFNRHCCCNQAEHNVSGRKNFSCIDGNPVLRSFEMVGSLHLQEFSFP</sequence>
<proteinExistence type="predicted"/>
<organism evidence="1 2">
    <name type="scientific">Dovyalis caffra</name>
    <dbReference type="NCBI Taxonomy" id="77055"/>
    <lineage>
        <taxon>Eukaryota</taxon>
        <taxon>Viridiplantae</taxon>
        <taxon>Streptophyta</taxon>
        <taxon>Embryophyta</taxon>
        <taxon>Tracheophyta</taxon>
        <taxon>Spermatophyta</taxon>
        <taxon>Magnoliopsida</taxon>
        <taxon>eudicotyledons</taxon>
        <taxon>Gunneridae</taxon>
        <taxon>Pentapetalae</taxon>
        <taxon>rosids</taxon>
        <taxon>fabids</taxon>
        <taxon>Malpighiales</taxon>
        <taxon>Salicaceae</taxon>
        <taxon>Flacourtieae</taxon>
        <taxon>Dovyalis</taxon>
    </lineage>
</organism>
<reference evidence="1 2" key="1">
    <citation type="submission" date="2024-01" db="EMBL/GenBank/DDBJ databases">
        <authorList>
            <person name="Waweru B."/>
        </authorList>
    </citation>
    <scope>NUCLEOTIDE SEQUENCE [LARGE SCALE GENOMIC DNA]</scope>
</reference>
<evidence type="ECO:0000313" key="2">
    <source>
        <dbReference type="Proteomes" id="UP001314170"/>
    </source>
</evidence>
<comment type="caution">
    <text evidence="1">The sequence shown here is derived from an EMBL/GenBank/DDBJ whole genome shotgun (WGS) entry which is preliminary data.</text>
</comment>
<gene>
    <name evidence="1" type="ORF">DCAF_LOCUS14160</name>
</gene>